<sequence>MATAASAATAAATAAANAASEAEGEECPLAAIFYAEFDDNEGGKILHQYPPEKFTRTHCKMLSSRIICDKEFCERVSVVDSMAIPWTLASFPSSIKDEKLYKRNCLSFNISFVFKKGHAQAPVVPYDRDPFIKVLERFGRWLREMELRFGYLKSGKQVNKVRLQELLARAYKGLKTDRRALLMLTGPGCTSLMPLLQPYVAATPLKDWRKIQDHDVPARRCPGLVESVSAAASELAMDPDAVWGPEVDLVVQQVLPHVNGVKHVKKISRDSQVEIAAVKAALRWVLYTNQISLTDVFRYSNIYVQTTTTAEYTKRKDFRMACWERIAKPVVAASVADNVSSAGGDAEGMYQGPASQQQEEAPSAEGGAAGGGLTVGNGTSSSTAATPRAALPESDWGAVEGDGAGGGGGAGIEAETGTIPDAPHPACLRRLYGSFQCDRSVMDVLKIAEGPEGFVEQFDHRRMCAFGAEVGILRRLHCAPHCVRAEGKEAAARREEVDRASHPRRSLGDRFDLEYVQRLMNGRRTEDALCCFLSCSPQELTEFATSDGSKVYRLHPF</sequence>
<dbReference type="STRING" id="2880.D7G982"/>
<dbReference type="Pfam" id="PF06218">
    <property type="entry name" value="NPR2"/>
    <property type="match status" value="1"/>
</dbReference>
<dbReference type="PANTHER" id="PTHR12991:SF10">
    <property type="entry name" value="GATOR COMPLEX PROTEIN NPRL2"/>
    <property type="match status" value="1"/>
</dbReference>
<keyword evidence="4" id="KW-1185">Reference proteome</keyword>
<dbReference type="PANTHER" id="PTHR12991">
    <property type="entry name" value="NITROGEN PERMEASE REGULATOR 2/TUMOR SUPPRESSOR CANDIDATE 4"/>
    <property type="match status" value="1"/>
</dbReference>
<organism evidence="3 4">
    <name type="scientific">Ectocarpus siliculosus</name>
    <name type="common">Brown alga</name>
    <name type="synonym">Conferva siliculosa</name>
    <dbReference type="NCBI Taxonomy" id="2880"/>
    <lineage>
        <taxon>Eukaryota</taxon>
        <taxon>Sar</taxon>
        <taxon>Stramenopiles</taxon>
        <taxon>Ochrophyta</taxon>
        <taxon>PX clade</taxon>
        <taxon>Phaeophyceae</taxon>
        <taxon>Ectocarpales</taxon>
        <taxon>Ectocarpaceae</taxon>
        <taxon>Ectocarpus</taxon>
    </lineage>
</organism>
<dbReference type="GO" id="GO:1990130">
    <property type="term" value="C:GATOR1 complex"/>
    <property type="evidence" value="ECO:0007669"/>
    <property type="project" value="TreeGrafter"/>
</dbReference>
<comment type="similarity">
    <text evidence="1">Belongs to the NPR2 family.</text>
</comment>
<dbReference type="EMBL" id="FN649201">
    <property type="protein sequence ID" value="CBJ28209.1"/>
    <property type="molecule type" value="Genomic_DNA"/>
</dbReference>
<dbReference type="eggNOG" id="KOG3789">
    <property type="taxonomic scope" value="Eukaryota"/>
</dbReference>
<feature type="region of interest" description="Disordered" evidence="2">
    <location>
        <begin position="344"/>
        <end position="412"/>
    </location>
</feature>
<dbReference type="InParanoid" id="D7G982"/>
<evidence type="ECO:0000256" key="1">
    <source>
        <dbReference type="ARBA" id="ARBA00008433"/>
    </source>
</evidence>
<evidence type="ECO:0000256" key="2">
    <source>
        <dbReference type="SAM" id="MobiDB-lite"/>
    </source>
</evidence>
<dbReference type="OrthoDB" id="338854at2759"/>
<evidence type="ECO:0000313" key="4">
    <source>
        <dbReference type="Proteomes" id="UP000002630"/>
    </source>
</evidence>
<dbReference type="AlphaFoldDB" id="D7G982"/>
<feature type="compositionally biased region" description="Low complexity" evidence="2">
    <location>
        <begin position="354"/>
        <end position="366"/>
    </location>
</feature>
<feature type="compositionally biased region" description="Gly residues" evidence="2">
    <location>
        <begin position="400"/>
        <end position="411"/>
    </location>
</feature>
<dbReference type="InterPro" id="IPR009348">
    <property type="entry name" value="NPR2-like"/>
</dbReference>
<dbReference type="EMBL" id="FN649755">
    <property type="protein sequence ID" value="CBJ28209.1"/>
    <property type="molecule type" value="Genomic_DNA"/>
</dbReference>
<proteinExistence type="inferred from homology"/>
<evidence type="ECO:0000313" key="3">
    <source>
        <dbReference type="EMBL" id="CBJ28209.1"/>
    </source>
</evidence>
<dbReference type="Proteomes" id="UP000002630">
    <property type="component" value="Linkage Group LG30"/>
</dbReference>
<accession>D7G982</accession>
<reference evidence="3 4" key="1">
    <citation type="journal article" date="2010" name="Nature">
        <title>The Ectocarpus genome and the independent evolution of multicellularity in brown algae.</title>
        <authorList>
            <person name="Cock J.M."/>
            <person name="Sterck L."/>
            <person name="Rouze P."/>
            <person name="Scornet D."/>
            <person name="Allen A.E."/>
            <person name="Amoutzias G."/>
            <person name="Anthouard V."/>
            <person name="Artiguenave F."/>
            <person name="Aury J.M."/>
            <person name="Badger J.H."/>
            <person name="Beszteri B."/>
            <person name="Billiau K."/>
            <person name="Bonnet E."/>
            <person name="Bothwell J.H."/>
            <person name="Bowler C."/>
            <person name="Boyen C."/>
            <person name="Brownlee C."/>
            <person name="Carrano C.J."/>
            <person name="Charrier B."/>
            <person name="Cho G.Y."/>
            <person name="Coelho S.M."/>
            <person name="Collen J."/>
            <person name="Corre E."/>
            <person name="Da Silva C."/>
            <person name="Delage L."/>
            <person name="Delaroque N."/>
            <person name="Dittami S.M."/>
            <person name="Doulbeau S."/>
            <person name="Elias M."/>
            <person name="Farnham G."/>
            <person name="Gachon C.M."/>
            <person name="Gschloessl B."/>
            <person name="Heesch S."/>
            <person name="Jabbari K."/>
            <person name="Jubin C."/>
            <person name="Kawai H."/>
            <person name="Kimura K."/>
            <person name="Kloareg B."/>
            <person name="Kupper F.C."/>
            <person name="Lang D."/>
            <person name="Le Bail A."/>
            <person name="Leblanc C."/>
            <person name="Lerouge P."/>
            <person name="Lohr M."/>
            <person name="Lopez P.J."/>
            <person name="Martens C."/>
            <person name="Maumus F."/>
            <person name="Michel G."/>
            <person name="Miranda-Saavedra D."/>
            <person name="Morales J."/>
            <person name="Moreau H."/>
            <person name="Motomura T."/>
            <person name="Nagasato C."/>
            <person name="Napoli C.A."/>
            <person name="Nelson D.R."/>
            <person name="Nyvall-Collen P."/>
            <person name="Peters A.F."/>
            <person name="Pommier C."/>
            <person name="Potin P."/>
            <person name="Poulain J."/>
            <person name="Quesneville H."/>
            <person name="Read B."/>
            <person name="Rensing S.A."/>
            <person name="Ritter A."/>
            <person name="Rousvoal S."/>
            <person name="Samanta M."/>
            <person name="Samson G."/>
            <person name="Schroeder D.C."/>
            <person name="Segurens B."/>
            <person name="Strittmatter M."/>
            <person name="Tonon T."/>
            <person name="Tregear J.W."/>
            <person name="Valentin K."/>
            <person name="von Dassow P."/>
            <person name="Yamagishi T."/>
            <person name="Van de Peer Y."/>
            <person name="Wincker P."/>
        </authorList>
    </citation>
    <scope>NUCLEOTIDE SEQUENCE [LARGE SCALE GENOMIC DNA]</scope>
    <source>
        <strain evidence="4">Ec32 / CCAP1310/4</strain>
    </source>
</reference>
<dbReference type="GO" id="GO:0010508">
    <property type="term" value="P:positive regulation of autophagy"/>
    <property type="evidence" value="ECO:0007669"/>
    <property type="project" value="TreeGrafter"/>
</dbReference>
<name>D7G982_ECTSI</name>
<dbReference type="GO" id="GO:1904262">
    <property type="term" value="P:negative regulation of TORC1 signaling"/>
    <property type="evidence" value="ECO:0007669"/>
    <property type="project" value="TreeGrafter"/>
</dbReference>
<dbReference type="GO" id="GO:0005096">
    <property type="term" value="F:GTPase activator activity"/>
    <property type="evidence" value="ECO:0007669"/>
    <property type="project" value="TreeGrafter"/>
</dbReference>
<feature type="compositionally biased region" description="Low complexity" evidence="2">
    <location>
        <begin position="376"/>
        <end position="390"/>
    </location>
</feature>
<gene>
    <name evidence="3" type="ORF">Esi_0096_0017</name>
</gene>
<dbReference type="GO" id="GO:0005774">
    <property type="term" value="C:vacuolar membrane"/>
    <property type="evidence" value="ECO:0007669"/>
    <property type="project" value="TreeGrafter"/>
</dbReference>
<protein>
    <submittedName>
        <fullName evidence="3">Uncharacterized protein</fullName>
    </submittedName>
</protein>